<keyword evidence="1 2" id="KW-0732">Signal</keyword>
<sequence>MKKVLLVFISIFFLTQQSHAQFKRTFLNNYNSLHIQRLKVLDSDVGNMKLLSLHEGGSATAFKLKVSEINETGDLLSATDFSLNIPSASGKSVFISNGFETSTEYVFSLLIKSPSDQLLTFFKVSKTTGQVIQNFELPDTFMVGFVETQHINNELVTYMVKQGGGLYRTSISFSNLNTYYTELVDGSLTVSTGNSSYVNTKRSTELELIGGKELTVMSYQNYLKIYVRNSLNNFTPNTISGSNGSGIHLIPLSLDTLLACDAVSWYKLNSAAQVLASGSFTTGSNFVQHLIVKKPNGFYRLGKTGSSFLFENLDNHLNLLSSNTYPGIHFMNEFVSRQDQQILLGASTFISATFDINGNDKEAYQAFVHLIQDDQVDFKLPQEYQTSFTKDDIELNFSESSTVISGYYAFESGAKFKGNKRIAYDLEQVYTGITQNGDTVGKFNGGLFEFSRVGPYTANNLFNDVVESKYNRGFYVTKAMIEAHIDSIQSNSAGYVVPHGIREWPGNGDVSLGQSAQIAPYVDVNSNGIYEPMLGEYPIIYGDACFLQIWHDHPNLERPGGIETHNYAYTFDCDTTDTYSNAIFFKTKYISRENDFSRFSIGSFLDLDNGNPTDDYIGTHVELGMAYCYNGDLFDEPFGSDSNFKDTLPVQGFMVLKGNKMDSDGLDNPEDASPIGCTNGLGFNDGIIDNEYFTLERTLASSAYGGITIPDPQTAAEWERITNGFWPDGTPLFYGGNGNIFSGTTTNTKARFIFPGGSDTLFYGTDGINPGFDWTPLQTAVSSGPILPPTDYRIYASHGSRAFTQTDTIEFDYVYILYYDSTHATTSITEPLGGLFAKAEKIKLAYNQNAGPCGTNFNPIDNDLSVKGASLLQIGVYPNPTTGIIRFSGVNDTETSVVVYDGSGRTLKKTRIQSETDSIDLSDLQGNLFFVKIQQGQNIRTHKIIKY</sequence>
<dbReference type="RefSeq" id="WP_144332598.1">
    <property type="nucleotide sequence ID" value="NZ_VLPL01000003.1"/>
</dbReference>
<keyword evidence="5" id="KW-1185">Reference proteome</keyword>
<dbReference type="OrthoDB" id="9809583at2"/>
<proteinExistence type="predicted"/>
<gene>
    <name evidence="4" type="ORF">FO442_07760</name>
</gene>
<name>A0A556N0C7_9FLAO</name>
<evidence type="ECO:0000259" key="3">
    <source>
        <dbReference type="Pfam" id="PF18962"/>
    </source>
</evidence>
<organism evidence="4 5">
    <name type="scientific">Fluviicola chungangensis</name>
    <dbReference type="NCBI Taxonomy" id="2597671"/>
    <lineage>
        <taxon>Bacteria</taxon>
        <taxon>Pseudomonadati</taxon>
        <taxon>Bacteroidota</taxon>
        <taxon>Flavobacteriia</taxon>
        <taxon>Flavobacteriales</taxon>
        <taxon>Crocinitomicaceae</taxon>
        <taxon>Fluviicola</taxon>
    </lineage>
</organism>
<dbReference type="Proteomes" id="UP000316008">
    <property type="component" value="Unassembled WGS sequence"/>
</dbReference>
<dbReference type="NCBIfam" id="TIGR04183">
    <property type="entry name" value="Por_Secre_tail"/>
    <property type="match status" value="1"/>
</dbReference>
<evidence type="ECO:0000313" key="5">
    <source>
        <dbReference type="Proteomes" id="UP000316008"/>
    </source>
</evidence>
<protein>
    <submittedName>
        <fullName evidence="4">T9SS type A sorting domain-containing protein</fullName>
    </submittedName>
</protein>
<evidence type="ECO:0000256" key="1">
    <source>
        <dbReference type="ARBA" id="ARBA00022729"/>
    </source>
</evidence>
<dbReference type="InterPro" id="IPR026444">
    <property type="entry name" value="Secre_tail"/>
</dbReference>
<feature type="chain" id="PRO_5022176465" evidence="2">
    <location>
        <begin position="21"/>
        <end position="947"/>
    </location>
</feature>
<dbReference type="Pfam" id="PF18962">
    <property type="entry name" value="Por_Secre_tail"/>
    <property type="match status" value="1"/>
</dbReference>
<dbReference type="AlphaFoldDB" id="A0A556N0C7"/>
<evidence type="ECO:0000313" key="4">
    <source>
        <dbReference type="EMBL" id="TSJ45641.1"/>
    </source>
</evidence>
<reference evidence="4 5" key="1">
    <citation type="submission" date="2019-07" db="EMBL/GenBank/DDBJ databases">
        <authorList>
            <person name="Huq M.A."/>
        </authorList>
    </citation>
    <scope>NUCLEOTIDE SEQUENCE [LARGE SCALE GENOMIC DNA]</scope>
    <source>
        <strain evidence="4 5">MAH-3</strain>
    </source>
</reference>
<feature type="signal peptide" evidence="2">
    <location>
        <begin position="1"/>
        <end position="20"/>
    </location>
</feature>
<comment type="caution">
    <text evidence="4">The sequence shown here is derived from an EMBL/GenBank/DDBJ whole genome shotgun (WGS) entry which is preliminary data.</text>
</comment>
<feature type="domain" description="Secretion system C-terminal sorting" evidence="3">
    <location>
        <begin position="876"/>
        <end position="945"/>
    </location>
</feature>
<accession>A0A556N0C7</accession>
<evidence type="ECO:0000256" key="2">
    <source>
        <dbReference type="SAM" id="SignalP"/>
    </source>
</evidence>
<dbReference type="EMBL" id="VLPL01000003">
    <property type="protein sequence ID" value="TSJ45641.1"/>
    <property type="molecule type" value="Genomic_DNA"/>
</dbReference>